<reference evidence="1" key="1">
    <citation type="submission" date="2022-04" db="EMBL/GenBank/DDBJ databases">
        <title>Jade perch genome.</title>
        <authorList>
            <person name="Chao B."/>
        </authorList>
    </citation>
    <scope>NUCLEOTIDE SEQUENCE</scope>
    <source>
        <strain evidence="1">CB-2022</strain>
    </source>
</reference>
<feature type="non-terminal residue" evidence="1">
    <location>
        <position position="1"/>
    </location>
</feature>
<protein>
    <submittedName>
        <fullName evidence="1">Uncharacterized protein</fullName>
    </submittedName>
</protein>
<evidence type="ECO:0000313" key="2">
    <source>
        <dbReference type="Proteomes" id="UP000831701"/>
    </source>
</evidence>
<comment type="caution">
    <text evidence="1">The sequence shown here is derived from an EMBL/GenBank/DDBJ whole genome shotgun (WGS) entry which is preliminary data.</text>
</comment>
<dbReference type="Proteomes" id="UP000831701">
    <property type="component" value="Chromosome 8"/>
</dbReference>
<dbReference type="EMBL" id="CM041538">
    <property type="protein sequence ID" value="KAI3368519.1"/>
    <property type="molecule type" value="Genomic_DNA"/>
</dbReference>
<name>A0ACB8WL84_9TELE</name>
<organism evidence="1 2">
    <name type="scientific">Scortum barcoo</name>
    <name type="common">barcoo grunter</name>
    <dbReference type="NCBI Taxonomy" id="214431"/>
    <lineage>
        <taxon>Eukaryota</taxon>
        <taxon>Metazoa</taxon>
        <taxon>Chordata</taxon>
        <taxon>Craniata</taxon>
        <taxon>Vertebrata</taxon>
        <taxon>Euteleostomi</taxon>
        <taxon>Actinopterygii</taxon>
        <taxon>Neopterygii</taxon>
        <taxon>Teleostei</taxon>
        <taxon>Neoteleostei</taxon>
        <taxon>Acanthomorphata</taxon>
        <taxon>Eupercaria</taxon>
        <taxon>Centrarchiformes</taxon>
        <taxon>Terapontoidei</taxon>
        <taxon>Terapontidae</taxon>
        <taxon>Scortum</taxon>
    </lineage>
</organism>
<sequence>GINKGFFFFYSGVAQGERWRAGVGLLIAPLAQPPCVGVQHSEREEQYRVPWEGYLIALRLGTQLFYWGNSDSWRGVTGRNGLPDLNPREWCSVIGLSLSITNTMFESMRVSTSARGTQTLLTLGRRSMIDFVVISSGSLAIYVFTDTRVSSKLWTQGLWCLLWRQPRTWRTLAVRDAVKLKKESYQTMLACGTPDDAQLMGTGRPSKPQPGLSLEAKTRVWEEFGEANGGGLSVGIEEILANRPRSLRRGKQCSANTVYNAGGELVTSTGDIVGQLKEYFEELFNPTNTSSTEEAEDSVHHPSRKSLR</sequence>
<gene>
    <name evidence="1" type="ORF">L3Q82_025528</name>
</gene>
<accession>A0ACB8WL84</accession>
<evidence type="ECO:0000313" key="1">
    <source>
        <dbReference type="EMBL" id="KAI3368519.1"/>
    </source>
</evidence>
<keyword evidence="2" id="KW-1185">Reference proteome</keyword>
<proteinExistence type="predicted"/>